<sequence>MKTNVFCSVVVVVILVMSFPSCSGSSEQETNPFQIGQTIYPNKDYVESHYPEHVAIAIQGGKVVDITRDLVRIEYNDGSTYVFDHEWFQPLEMELSEVWMLGNPFHVGDYVCAVPDSIRESFPDAGNVSKVQGELIQLNGSGHLINWAHFQLCK</sequence>
<dbReference type="Proteomes" id="UP000034544">
    <property type="component" value="Unassembled WGS sequence"/>
</dbReference>
<dbReference type="EMBL" id="LCBF01000015">
    <property type="protein sequence ID" value="KKS07013.1"/>
    <property type="molecule type" value="Genomic_DNA"/>
</dbReference>
<organism evidence="2 3">
    <name type="scientific">candidate division WWE3 bacterium GW2011_GWE1_41_27</name>
    <dbReference type="NCBI Taxonomy" id="1619131"/>
    <lineage>
        <taxon>Bacteria</taxon>
        <taxon>Katanobacteria</taxon>
    </lineage>
</organism>
<evidence type="ECO:0000313" key="2">
    <source>
        <dbReference type="EMBL" id="KKS07013.1"/>
    </source>
</evidence>
<accession>A0A0G0Z2A6</accession>
<gene>
    <name evidence="2" type="ORF">UU59_C0015G0011</name>
</gene>
<feature type="signal peptide" evidence="1">
    <location>
        <begin position="1"/>
        <end position="23"/>
    </location>
</feature>
<proteinExistence type="predicted"/>
<comment type="caution">
    <text evidence="2">The sequence shown here is derived from an EMBL/GenBank/DDBJ whole genome shotgun (WGS) entry which is preliminary data.</text>
</comment>
<protein>
    <submittedName>
        <fullName evidence="2">Uncharacterized protein</fullName>
    </submittedName>
</protein>
<evidence type="ECO:0000256" key="1">
    <source>
        <dbReference type="SAM" id="SignalP"/>
    </source>
</evidence>
<reference evidence="2 3" key="1">
    <citation type="journal article" date="2015" name="Nature">
        <title>rRNA introns, odd ribosomes, and small enigmatic genomes across a large radiation of phyla.</title>
        <authorList>
            <person name="Brown C.T."/>
            <person name="Hug L.A."/>
            <person name="Thomas B.C."/>
            <person name="Sharon I."/>
            <person name="Castelle C.J."/>
            <person name="Singh A."/>
            <person name="Wilkins M.J."/>
            <person name="Williams K.H."/>
            <person name="Banfield J.F."/>
        </authorList>
    </citation>
    <scope>NUCLEOTIDE SEQUENCE [LARGE SCALE GENOMIC DNA]</scope>
</reference>
<name>A0A0G0Z2A6_UNCKA</name>
<feature type="chain" id="PRO_5002535682" evidence="1">
    <location>
        <begin position="24"/>
        <end position="154"/>
    </location>
</feature>
<dbReference type="AlphaFoldDB" id="A0A0G0Z2A6"/>
<keyword evidence="1" id="KW-0732">Signal</keyword>
<evidence type="ECO:0000313" key="3">
    <source>
        <dbReference type="Proteomes" id="UP000034544"/>
    </source>
</evidence>